<sequence length="186" mass="20837">MPPPKKLDLIPLELRQRLAQTLQERGFADIVAVTEDLNFWLDEAGLQIRIGKSSVGEFSKLLKDQRDAFAMAETLLSDMDIEAESQMHKVLMQMIATAAFQMMQAVSEKDEHFDPKALANLSRMLKDLMHSAGIREKLREDEAKRIAREAEAKARAEALEKLDAGVAAGQLDQDAARRAREIMGFA</sequence>
<evidence type="ECO:0000313" key="2">
    <source>
        <dbReference type="Proteomes" id="UP001193035"/>
    </source>
</evidence>
<dbReference type="Proteomes" id="UP001193035">
    <property type="component" value="Unassembled WGS sequence"/>
</dbReference>
<dbReference type="RefSeq" id="WP_138839893.1">
    <property type="nucleotide sequence ID" value="NZ_VCPD01000001.1"/>
</dbReference>
<dbReference type="InterPro" id="IPR021874">
    <property type="entry name" value="Phage_Mu_Gp27"/>
</dbReference>
<gene>
    <name evidence="1" type="ORF">FGK63_01830</name>
</gene>
<proteinExistence type="predicted"/>
<keyword evidence="2" id="KW-1185">Reference proteome</keyword>
<accession>A0ABY2X4E1</accession>
<dbReference type="EMBL" id="VCPD01000001">
    <property type="protein sequence ID" value="TMV09834.1"/>
    <property type="molecule type" value="Genomic_DNA"/>
</dbReference>
<comment type="caution">
    <text evidence="1">The sequence shown here is derived from an EMBL/GenBank/DDBJ whole genome shotgun (WGS) entry which is preliminary data.</text>
</comment>
<reference evidence="1 2" key="1">
    <citation type="submission" date="2019-05" db="EMBL/GenBank/DDBJ databases">
        <title>Ruegeria sp. nov., isolated from tidal flat.</title>
        <authorList>
            <person name="Kim W."/>
        </authorList>
    </citation>
    <scope>NUCLEOTIDE SEQUENCE [LARGE SCALE GENOMIC DNA]</scope>
    <source>
        <strain evidence="1 2">CAU 1488</strain>
    </source>
</reference>
<evidence type="ECO:0000313" key="1">
    <source>
        <dbReference type="EMBL" id="TMV09834.1"/>
    </source>
</evidence>
<name>A0ABY2X4E1_9RHOB</name>
<protein>
    <submittedName>
        <fullName evidence="1">DUF3486 family protein</fullName>
    </submittedName>
</protein>
<organism evidence="1 2">
    <name type="scientific">Ruegeria sediminis</name>
    <dbReference type="NCBI Taxonomy" id="2583820"/>
    <lineage>
        <taxon>Bacteria</taxon>
        <taxon>Pseudomonadati</taxon>
        <taxon>Pseudomonadota</taxon>
        <taxon>Alphaproteobacteria</taxon>
        <taxon>Rhodobacterales</taxon>
        <taxon>Roseobacteraceae</taxon>
        <taxon>Ruegeria</taxon>
    </lineage>
</organism>
<dbReference type="Pfam" id="PF11985">
    <property type="entry name" value="Phage_Mu_Gp27"/>
    <property type="match status" value="1"/>
</dbReference>